<keyword evidence="1" id="KW-0812">Transmembrane</keyword>
<evidence type="ECO:0008006" key="4">
    <source>
        <dbReference type="Google" id="ProtNLM"/>
    </source>
</evidence>
<keyword evidence="1" id="KW-1133">Transmembrane helix</keyword>
<name>A0ABQ4I3X6_9ACTN</name>
<accession>A0ABQ4I3X6</accession>
<evidence type="ECO:0000256" key="1">
    <source>
        <dbReference type="SAM" id="Phobius"/>
    </source>
</evidence>
<feature type="transmembrane region" description="Helical" evidence="1">
    <location>
        <begin position="49"/>
        <end position="70"/>
    </location>
</feature>
<keyword evidence="1" id="KW-0472">Membrane</keyword>
<reference evidence="2 3" key="1">
    <citation type="submission" date="2021-01" db="EMBL/GenBank/DDBJ databases">
        <title>Whole genome shotgun sequence of Verrucosispora andamanensis NBRC 109075.</title>
        <authorList>
            <person name="Komaki H."/>
            <person name="Tamura T."/>
        </authorList>
    </citation>
    <scope>NUCLEOTIDE SEQUENCE [LARGE SCALE GENOMIC DNA]</scope>
    <source>
        <strain evidence="2 3">NBRC 109075</strain>
    </source>
</reference>
<proteinExistence type="predicted"/>
<comment type="caution">
    <text evidence="2">The sequence shown here is derived from an EMBL/GenBank/DDBJ whole genome shotgun (WGS) entry which is preliminary data.</text>
</comment>
<sequence length="96" mass="10717">MPQQWTVNAPAVINTLGRTELRPQGDFDARRTSQTRGSALRVRINSIEVMTVLLFGFLVALVIGYVAGLVSFKIKDRWCPQCGSTAVAREQVRRAR</sequence>
<dbReference type="EMBL" id="BOOZ01000057">
    <property type="protein sequence ID" value="GIJ12608.1"/>
    <property type="molecule type" value="Genomic_DNA"/>
</dbReference>
<evidence type="ECO:0000313" key="3">
    <source>
        <dbReference type="Proteomes" id="UP000647017"/>
    </source>
</evidence>
<protein>
    <recommendedName>
        <fullName evidence="4">LITAF domain-containing protein</fullName>
    </recommendedName>
</protein>
<organism evidence="2 3">
    <name type="scientific">Micromonospora andamanensis</name>
    <dbReference type="NCBI Taxonomy" id="1287068"/>
    <lineage>
        <taxon>Bacteria</taxon>
        <taxon>Bacillati</taxon>
        <taxon>Actinomycetota</taxon>
        <taxon>Actinomycetes</taxon>
        <taxon>Micromonosporales</taxon>
        <taxon>Micromonosporaceae</taxon>
        <taxon>Micromonospora</taxon>
    </lineage>
</organism>
<evidence type="ECO:0000313" key="2">
    <source>
        <dbReference type="EMBL" id="GIJ12608.1"/>
    </source>
</evidence>
<dbReference type="Proteomes" id="UP000647017">
    <property type="component" value="Unassembled WGS sequence"/>
</dbReference>
<gene>
    <name evidence="2" type="ORF">Van01_58220</name>
</gene>
<keyword evidence="3" id="KW-1185">Reference proteome</keyword>